<sequence length="190" mass="20558">MLDLSVLSSGFFGIRILWHPDFLELIVFQTQTFKTGMPAMNKYLAIFLVLACTNSFAAISKWVDSDGQVHYSDQAPPSDAHQKTLRAVDETGDTQNASSVAAPKTLAEREADLKKAGIAKKEAAAKAAQQQAAAAAEQANCSNARQNLSTLQSGIRIMETDANGQPGYMDDNQRAQRVAKAQSDISTYCK</sequence>
<dbReference type="EMBL" id="LSLI01000073">
    <property type="protein sequence ID" value="KXS31464.1"/>
    <property type="molecule type" value="Genomic_DNA"/>
</dbReference>
<evidence type="ECO:0000259" key="1">
    <source>
        <dbReference type="Pfam" id="PF13511"/>
    </source>
</evidence>
<reference evidence="2 3" key="2">
    <citation type="submission" date="2016-03" db="EMBL/GenBank/DDBJ databases">
        <title>New uncultured bacterium of the family Gallionellaceae from acid mine drainage: description and reconstruction of genome based on metagenomic analysis of microbial community.</title>
        <authorList>
            <person name="Kadnikov V."/>
            <person name="Ivasenko D."/>
            <person name="Beletsky A."/>
            <person name="Mardanov A."/>
            <person name="Danilova E."/>
            <person name="Pimenov N."/>
            <person name="Karnachuk O."/>
            <person name="Ravin N."/>
        </authorList>
    </citation>
    <scope>NUCLEOTIDE SEQUENCE [LARGE SCALE GENOMIC DNA]</scope>
    <source>
        <strain evidence="2">ShG14-8</strain>
    </source>
</reference>
<protein>
    <recommendedName>
        <fullName evidence="1">DUF4124 domain-containing protein</fullName>
    </recommendedName>
</protein>
<organism evidence="2 3">
    <name type="scientific">Candidatus Gallionella acididurans</name>
    <dbReference type="NCBI Taxonomy" id="1796491"/>
    <lineage>
        <taxon>Bacteria</taxon>
        <taxon>Pseudomonadati</taxon>
        <taxon>Pseudomonadota</taxon>
        <taxon>Betaproteobacteria</taxon>
        <taxon>Nitrosomonadales</taxon>
        <taxon>Gallionellaceae</taxon>
        <taxon>Gallionella</taxon>
    </lineage>
</organism>
<reference evidence="2 3" key="1">
    <citation type="submission" date="2016-02" db="EMBL/GenBank/DDBJ databases">
        <authorList>
            <person name="Wen L."/>
            <person name="He K."/>
            <person name="Yang H."/>
        </authorList>
    </citation>
    <scope>NUCLEOTIDE SEQUENCE [LARGE SCALE GENOMIC DNA]</scope>
    <source>
        <strain evidence="2">ShG14-8</strain>
    </source>
</reference>
<feature type="domain" description="DUF4124" evidence="1">
    <location>
        <begin position="47"/>
        <end position="87"/>
    </location>
</feature>
<dbReference type="Pfam" id="PF13511">
    <property type="entry name" value="DUF4124"/>
    <property type="match status" value="1"/>
</dbReference>
<dbReference type="Proteomes" id="UP000070578">
    <property type="component" value="Unassembled WGS sequence"/>
</dbReference>
<evidence type="ECO:0000313" key="2">
    <source>
        <dbReference type="EMBL" id="KXS31464.1"/>
    </source>
</evidence>
<evidence type="ECO:0000313" key="3">
    <source>
        <dbReference type="Proteomes" id="UP000070578"/>
    </source>
</evidence>
<gene>
    <name evidence="2" type="ORF">AWT59_2406</name>
</gene>
<dbReference type="InterPro" id="IPR025392">
    <property type="entry name" value="DUF4124"/>
</dbReference>
<accession>A0A139BR27</accession>
<name>A0A139BR27_9PROT</name>
<dbReference type="AlphaFoldDB" id="A0A139BR27"/>
<proteinExistence type="predicted"/>
<comment type="caution">
    <text evidence="2">The sequence shown here is derived from an EMBL/GenBank/DDBJ whole genome shotgun (WGS) entry which is preliminary data.</text>
</comment>